<name>A0ABT9DBH5_9CELL</name>
<dbReference type="PANTHER" id="PTHR39428">
    <property type="entry name" value="F420H(2)-DEPENDENT QUINONE REDUCTASE RV1261C"/>
    <property type="match status" value="1"/>
</dbReference>
<evidence type="ECO:0000313" key="5">
    <source>
        <dbReference type="Proteomes" id="UP001232536"/>
    </source>
</evidence>
<feature type="region of interest" description="Disordered" evidence="3">
    <location>
        <begin position="197"/>
        <end position="221"/>
    </location>
</feature>
<comment type="caution">
    <text evidence="4">The sequence shown here is derived from an EMBL/GenBank/DDBJ whole genome shotgun (WGS) entry which is preliminary data.</text>
</comment>
<evidence type="ECO:0000313" key="4">
    <source>
        <dbReference type="EMBL" id="MDO8108230.1"/>
    </source>
</evidence>
<reference evidence="4 5" key="1">
    <citation type="submission" date="2023-07" db="EMBL/GenBank/DDBJ databases">
        <title>Description of novel actinomycetes strains, isolated from tidal flat sediment.</title>
        <authorList>
            <person name="Lu C."/>
        </authorList>
    </citation>
    <scope>NUCLEOTIDE SEQUENCE [LARGE SCALE GENOMIC DNA]</scope>
    <source>
        <strain evidence="4 5">SYSU T00b441</strain>
    </source>
</reference>
<dbReference type="Pfam" id="PF04075">
    <property type="entry name" value="F420H2_quin_red"/>
    <property type="match status" value="1"/>
</dbReference>
<gene>
    <name evidence="4" type="ORF">Q6348_13600</name>
</gene>
<dbReference type="NCBIfam" id="TIGR00026">
    <property type="entry name" value="hi_GC_TIGR00026"/>
    <property type="match status" value="1"/>
</dbReference>
<dbReference type="InterPro" id="IPR012349">
    <property type="entry name" value="Split_barrel_FMN-bd"/>
</dbReference>
<dbReference type="EMBL" id="JAUQYP010000001">
    <property type="protein sequence ID" value="MDO8108230.1"/>
    <property type="molecule type" value="Genomic_DNA"/>
</dbReference>
<organism evidence="4 5">
    <name type="scientific">Actinotalea lenta</name>
    <dbReference type="NCBI Taxonomy" id="3064654"/>
    <lineage>
        <taxon>Bacteria</taxon>
        <taxon>Bacillati</taxon>
        <taxon>Actinomycetota</taxon>
        <taxon>Actinomycetes</taxon>
        <taxon>Micrococcales</taxon>
        <taxon>Cellulomonadaceae</taxon>
        <taxon>Actinotalea</taxon>
    </lineage>
</organism>
<protein>
    <submittedName>
        <fullName evidence="4">Nitroreductase/quinone reductase family protein</fullName>
    </submittedName>
</protein>
<comment type="catalytic activity">
    <reaction evidence="2">
        <text>oxidized coenzyme F420-(gamma-L-Glu)(n) + a quinol + H(+) = reduced coenzyme F420-(gamma-L-Glu)(n) + a quinone</text>
        <dbReference type="Rhea" id="RHEA:39663"/>
        <dbReference type="Rhea" id="RHEA-COMP:12939"/>
        <dbReference type="Rhea" id="RHEA-COMP:14378"/>
        <dbReference type="ChEBI" id="CHEBI:15378"/>
        <dbReference type="ChEBI" id="CHEBI:24646"/>
        <dbReference type="ChEBI" id="CHEBI:132124"/>
        <dbReference type="ChEBI" id="CHEBI:133980"/>
        <dbReference type="ChEBI" id="CHEBI:139511"/>
    </reaction>
</comment>
<keyword evidence="5" id="KW-1185">Reference proteome</keyword>
<evidence type="ECO:0000256" key="1">
    <source>
        <dbReference type="ARBA" id="ARBA00008710"/>
    </source>
</evidence>
<proteinExistence type="inferred from homology"/>
<dbReference type="PANTHER" id="PTHR39428:SF1">
    <property type="entry name" value="F420H(2)-DEPENDENT QUINONE REDUCTASE RV1261C"/>
    <property type="match status" value="1"/>
</dbReference>
<sequence length="221" mass="22968">MTRMLEPMRRGFLVVNKRVTVPLLRRGLGPLLVTPATGSMLVLRTTGRRSGLPRDAPLGYAVHRGRVVVVAGYGRRAHWFANALADPHVEVLLPGARFAGLAEELTDPAQRREAFVAAVRAMGVVGAATLGDVRRASPERLDDLAAAFPVLAITPMELLDGPYDPGGVGAWWSTAAWAGAGLTVALLLRALLGTAGRGPRSAGAGSGKDRPTGAGASAPTA</sequence>
<comment type="similarity">
    <text evidence="1">Belongs to the F420H(2)-dependent quinone reductase family.</text>
</comment>
<dbReference type="Gene3D" id="2.30.110.10">
    <property type="entry name" value="Electron Transport, Fmn-binding Protein, Chain A"/>
    <property type="match status" value="1"/>
</dbReference>
<dbReference type="RefSeq" id="WP_304601816.1">
    <property type="nucleotide sequence ID" value="NZ_JAUQYP010000001.1"/>
</dbReference>
<dbReference type="InterPro" id="IPR004378">
    <property type="entry name" value="F420H2_quin_Rdtase"/>
</dbReference>
<evidence type="ECO:0000256" key="3">
    <source>
        <dbReference type="SAM" id="MobiDB-lite"/>
    </source>
</evidence>
<evidence type="ECO:0000256" key="2">
    <source>
        <dbReference type="ARBA" id="ARBA00049106"/>
    </source>
</evidence>
<dbReference type="SUPFAM" id="SSF50475">
    <property type="entry name" value="FMN-binding split barrel"/>
    <property type="match status" value="1"/>
</dbReference>
<accession>A0ABT9DBH5</accession>
<dbReference type="Proteomes" id="UP001232536">
    <property type="component" value="Unassembled WGS sequence"/>
</dbReference>